<evidence type="ECO:0000313" key="4">
    <source>
        <dbReference type="EMBL" id="RXK59769.1"/>
    </source>
</evidence>
<name>A0A4Q1CI90_9BACT</name>
<reference evidence="4 5" key="1">
    <citation type="submission" date="2019-01" db="EMBL/GenBank/DDBJ databases">
        <title>Lacibacter sp. strain TTM-7.</title>
        <authorList>
            <person name="Chen W.-M."/>
        </authorList>
    </citation>
    <scope>NUCLEOTIDE SEQUENCE [LARGE SCALE GENOMIC DNA]</scope>
    <source>
        <strain evidence="4 5">TTM-7</strain>
    </source>
</reference>
<dbReference type="Pfam" id="PF00534">
    <property type="entry name" value="Glycos_transf_1"/>
    <property type="match status" value="1"/>
</dbReference>
<dbReference type="Pfam" id="PF13439">
    <property type="entry name" value="Glyco_transf_4"/>
    <property type="match status" value="1"/>
</dbReference>
<keyword evidence="1 4" id="KW-0808">Transferase</keyword>
<dbReference type="OrthoDB" id="798298at2"/>
<gene>
    <name evidence="4" type="ORF">ESA94_11970</name>
</gene>
<evidence type="ECO:0000259" key="2">
    <source>
        <dbReference type="Pfam" id="PF00534"/>
    </source>
</evidence>
<dbReference type="GO" id="GO:0016757">
    <property type="term" value="F:glycosyltransferase activity"/>
    <property type="evidence" value="ECO:0007669"/>
    <property type="project" value="InterPro"/>
</dbReference>
<dbReference type="SUPFAM" id="SSF53756">
    <property type="entry name" value="UDP-Glycosyltransferase/glycogen phosphorylase"/>
    <property type="match status" value="1"/>
</dbReference>
<dbReference type="Gene3D" id="3.40.50.2000">
    <property type="entry name" value="Glycogen Phosphorylase B"/>
    <property type="match status" value="2"/>
</dbReference>
<evidence type="ECO:0000259" key="3">
    <source>
        <dbReference type="Pfam" id="PF13439"/>
    </source>
</evidence>
<comment type="caution">
    <text evidence="4">The sequence shown here is derived from an EMBL/GenBank/DDBJ whole genome shotgun (WGS) entry which is preliminary data.</text>
</comment>
<dbReference type="PANTHER" id="PTHR46401:SF2">
    <property type="entry name" value="GLYCOSYLTRANSFERASE WBBK-RELATED"/>
    <property type="match status" value="1"/>
</dbReference>
<protein>
    <submittedName>
        <fullName evidence="4">Glycosyltransferase family 1 protein</fullName>
    </submittedName>
</protein>
<dbReference type="RefSeq" id="WP_129131143.1">
    <property type="nucleotide sequence ID" value="NZ_SDHW01000003.1"/>
</dbReference>
<dbReference type="CDD" id="cd03809">
    <property type="entry name" value="GT4_MtfB-like"/>
    <property type="match status" value="1"/>
</dbReference>
<feature type="domain" description="Glycosyltransferase subfamily 4-like N-terminal" evidence="3">
    <location>
        <begin position="78"/>
        <end position="152"/>
    </location>
</feature>
<accession>A0A4Q1CI90</accession>
<keyword evidence="5" id="KW-1185">Reference proteome</keyword>
<sequence>MSMEVAYFFRKKRLHAFSIESLFNNVQAQVAETTHFKASKIEVPSIRNVFLNIFNSNKKQAEINHITGDIHYVSLGLKKSNTILTIHDCVFLTKYSKTNLKYWMFKFFWYQLPMWRANTITVISEKTKRELIALTGVRADKVKVVPNFVDPRFEFTPKEFNTQKPRILQIGTKENKNIHNLAKALKGISCELHIVGSIDVQTQLVLQENKIDFKTHTNLSFDELKQQYIQSDMVVFASTYEGFGLPILEACSVGRPLVTSRISPMDEIADDAACKVNPYNVLDIRRGILNVIENEEYRDRLINNGWKMRYQYSIANVTGKYTALYEEIANRKEQAFSILGPAKAAASFLGLM</sequence>
<dbReference type="PANTHER" id="PTHR46401">
    <property type="entry name" value="GLYCOSYLTRANSFERASE WBBK-RELATED"/>
    <property type="match status" value="1"/>
</dbReference>
<dbReference type="Proteomes" id="UP000290204">
    <property type="component" value="Unassembled WGS sequence"/>
</dbReference>
<dbReference type="InterPro" id="IPR001296">
    <property type="entry name" value="Glyco_trans_1"/>
</dbReference>
<dbReference type="InterPro" id="IPR028098">
    <property type="entry name" value="Glyco_trans_4-like_N"/>
</dbReference>
<evidence type="ECO:0000256" key="1">
    <source>
        <dbReference type="ARBA" id="ARBA00022679"/>
    </source>
</evidence>
<proteinExistence type="predicted"/>
<feature type="domain" description="Glycosyl transferase family 1" evidence="2">
    <location>
        <begin position="157"/>
        <end position="307"/>
    </location>
</feature>
<organism evidence="4 5">
    <name type="scientific">Lacibacter luteus</name>
    <dbReference type="NCBI Taxonomy" id="2508719"/>
    <lineage>
        <taxon>Bacteria</taxon>
        <taxon>Pseudomonadati</taxon>
        <taxon>Bacteroidota</taxon>
        <taxon>Chitinophagia</taxon>
        <taxon>Chitinophagales</taxon>
        <taxon>Chitinophagaceae</taxon>
        <taxon>Lacibacter</taxon>
    </lineage>
</organism>
<dbReference type="AlphaFoldDB" id="A0A4Q1CI90"/>
<dbReference type="EMBL" id="SDHW01000003">
    <property type="protein sequence ID" value="RXK59769.1"/>
    <property type="molecule type" value="Genomic_DNA"/>
</dbReference>
<evidence type="ECO:0000313" key="5">
    <source>
        <dbReference type="Proteomes" id="UP000290204"/>
    </source>
</evidence>